<accession>A0AAN9LMJ1</accession>
<dbReference type="Proteomes" id="UP001367508">
    <property type="component" value="Unassembled WGS sequence"/>
</dbReference>
<proteinExistence type="predicted"/>
<evidence type="ECO:0000313" key="2">
    <source>
        <dbReference type="Proteomes" id="UP001367508"/>
    </source>
</evidence>
<dbReference type="EMBL" id="JAYMYQ010000004">
    <property type="protein sequence ID" value="KAK7338742.1"/>
    <property type="molecule type" value="Genomic_DNA"/>
</dbReference>
<evidence type="ECO:0000313" key="1">
    <source>
        <dbReference type="EMBL" id="KAK7338742.1"/>
    </source>
</evidence>
<comment type="caution">
    <text evidence="1">The sequence shown here is derived from an EMBL/GenBank/DDBJ whole genome shotgun (WGS) entry which is preliminary data.</text>
</comment>
<dbReference type="AlphaFoldDB" id="A0AAN9LMJ1"/>
<name>A0AAN9LMJ1_CANGL</name>
<gene>
    <name evidence="1" type="ORF">VNO77_19372</name>
</gene>
<organism evidence="1 2">
    <name type="scientific">Canavalia gladiata</name>
    <name type="common">Sword bean</name>
    <name type="synonym">Dolichos gladiatus</name>
    <dbReference type="NCBI Taxonomy" id="3824"/>
    <lineage>
        <taxon>Eukaryota</taxon>
        <taxon>Viridiplantae</taxon>
        <taxon>Streptophyta</taxon>
        <taxon>Embryophyta</taxon>
        <taxon>Tracheophyta</taxon>
        <taxon>Spermatophyta</taxon>
        <taxon>Magnoliopsida</taxon>
        <taxon>eudicotyledons</taxon>
        <taxon>Gunneridae</taxon>
        <taxon>Pentapetalae</taxon>
        <taxon>rosids</taxon>
        <taxon>fabids</taxon>
        <taxon>Fabales</taxon>
        <taxon>Fabaceae</taxon>
        <taxon>Papilionoideae</taxon>
        <taxon>50 kb inversion clade</taxon>
        <taxon>NPAAA clade</taxon>
        <taxon>indigoferoid/millettioid clade</taxon>
        <taxon>Phaseoleae</taxon>
        <taxon>Canavalia</taxon>
    </lineage>
</organism>
<sequence length="128" mass="14374">MNITLKSSGQVSSHTEVDELEILNNCRDAGVIHILGNTVVMETSHKDPINVLKPMTLKFSLSLLSYFLELPDLLGGMIPLSTSHSKPSCMELLSTLRPICIWFHNIHETLSLFIHIHCLTNKTAMEEF</sequence>
<protein>
    <submittedName>
        <fullName evidence="1">Uncharacterized protein</fullName>
    </submittedName>
</protein>
<reference evidence="1 2" key="1">
    <citation type="submission" date="2024-01" db="EMBL/GenBank/DDBJ databases">
        <title>The genomes of 5 underutilized Papilionoideae crops provide insights into root nodulation and disease resistanc.</title>
        <authorList>
            <person name="Jiang F."/>
        </authorList>
    </citation>
    <scope>NUCLEOTIDE SEQUENCE [LARGE SCALE GENOMIC DNA]</scope>
    <source>
        <strain evidence="1">LVBAO_FW01</strain>
        <tissue evidence="1">Leaves</tissue>
    </source>
</reference>
<keyword evidence="2" id="KW-1185">Reference proteome</keyword>